<keyword evidence="1" id="KW-0732">Signal</keyword>
<evidence type="ECO:0000313" key="2">
    <source>
        <dbReference type="EMBL" id="MBB6627208.1"/>
    </source>
</evidence>
<feature type="chain" id="PRO_5030647371" description="Endonuclease/exonuclease/phosphatase domain-containing protein" evidence="1">
    <location>
        <begin position="32"/>
        <end position="435"/>
    </location>
</feature>
<evidence type="ECO:0000256" key="1">
    <source>
        <dbReference type="SAM" id="SignalP"/>
    </source>
</evidence>
<name>A0A7X0VBI4_9ACTN</name>
<dbReference type="AlphaFoldDB" id="A0A7X0VBI4"/>
<dbReference type="EMBL" id="JACKXE010000001">
    <property type="protein sequence ID" value="MBB6627208.1"/>
    <property type="molecule type" value="Genomic_DNA"/>
</dbReference>
<reference evidence="2 3" key="1">
    <citation type="submission" date="2020-08" db="EMBL/GenBank/DDBJ databases">
        <authorList>
            <person name="Seo M.-J."/>
        </authorList>
    </citation>
    <scope>NUCLEOTIDE SEQUENCE [LARGE SCALE GENOMIC DNA]</scope>
    <source>
        <strain evidence="2 3">KIGAM211</strain>
    </source>
</reference>
<gene>
    <name evidence="2" type="ORF">H5V45_07720</name>
</gene>
<proteinExistence type="predicted"/>
<comment type="caution">
    <text evidence="2">The sequence shown here is derived from an EMBL/GenBank/DDBJ whole genome shotgun (WGS) entry which is preliminary data.</text>
</comment>
<evidence type="ECO:0008006" key="4">
    <source>
        <dbReference type="Google" id="ProtNLM"/>
    </source>
</evidence>
<dbReference type="PROSITE" id="PS51257">
    <property type="entry name" value="PROKAR_LIPOPROTEIN"/>
    <property type="match status" value="1"/>
</dbReference>
<dbReference type="SUPFAM" id="SSF141072">
    <property type="entry name" value="CalX-like"/>
    <property type="match status" value="1"/>
</dbReference>
<dbReference type="Proteomes" id="UP000523955">
    <property type="component" value="Unassembled WGS sequence"/>
</dbReference>
<dbReference type="SUPFAM" id="SSF56219">
    <property type="entry name" value="DNase I-like"/>
    <property type="match status" value="1"/>
</dbReference>
<dbReference type="InterPro" id="IPR036691">
    <property type="entry name" value="Endo/exonu/phosph_ase_sf"/>
</dbReference>
<sequence>MRLITRPLVATLLATLACGGLAVASETSAQAAPSRAGAAAGAGAKDDPAPVERIIRIGTYNVRAGVSIPDFNAASDAFKAVALPDIAGFQEIGQIPKRTHLASDRSWGVFAAEEMEQNPVIWRRADFDLVRGSGFKLADGMVIDDEKGVTPEVRKPSYATVVRLVDRATGQKLSVINVHLVPGAVKAGHPTPGRPKLFKLYTKQVAGAVRAVKAESAVSDRVFIFGDFNVGYKADLRERRKALPYRQFKAIGYTSMWQGSPYLTKKYGTHQDALIDQVYTVGGAANTEIFRTVKQSDHFPAVATYTLGTPPVGYTPTVGSVAFKDLALTHHQRWENGDRPRMYFTLTQSLPLVGNTNVQVVPGGTAELGKDFTVDDSQLWDSDLTTNDVVVTLTIDKRKENPEDDETFQLQLVNALNTVPVAGQDVATGTILSNK</sequence>
<dbReference type="InterPro" id="IPR038081">
    <property type="entry name" value="CalX-like_sf"/>
</dbReference>
<keyword evidence="3" id="KW-1185">Reference proteome</keyword>
<dbReference type="Gene3D" id="3.60.10.10">
    <property type="entry name" value="Endonuclease/exonuclease/phosphatase"/>
    <property type="match status" value="1"/>
</dbReference>
<feature type="signal peptide" evidence="1">
    <location>
        <begin position="1"/>
        <end position="31"/>
    </location>
</feature>
<dbReference type="RefSeq" id="WP_185252392.1">
    <property type="nucleotide sequence ID" value="NZ_JACKXE010000001.1"/>
</dbReference>
<protein>
    <recommendedName>
        <fullName evidence="4">Endonuclease/exonuclease/phosphatase domain-containing protein</fullName>
    </recommendedName>
</protein>
<accession>A0A7X0VBI4</accession>
<organism evidence="2 3">
    <name type="scientific">Nocardioides luti</name>
    <dbReference type="NCBI Taxonomy" id="2761101"/>
    <lineage>
        <taxon>Bacteria</taxon>
        <taxon>Bacillati</taxon>
        <taxon>Actinomycetota</taxon>
        <taxon>Actinomycetes</taxon>
        <taxon>Propionibacteriales</taxon>
        <taxon>Nocardioidaceae</taxon>
        <taxon>Nocardioides</taxon>
    </lineage>
</organism>
<dbReference type="Gene3D" id="2.60.40.2030">
    <property type="match status" value="1"/>
</dbReference>
<evidence type="ECO:0000313" key="3">
    <source>
        <dbReference type="Proteomes" id="UP000523955"/>
    </source>
</evidence>